<organism evidence="3 4">
    <name type="scientific">Rhynchospora tenuis</name>
    <dbReference type="NCBI Taxonomy" id="198213"/>
    <lineage>
        <taxon>Eukaryota</taxon>
        <taxon>Viridiplantae</taxon>
        <taxon>Streptophyta</taxon>
        <taxon>Embryophyta</taxon>
        <taxon>Tracheophyta</taxon>
        <taxon>Spermatophyta</taxon>
        <taxon>Magnoliopsida</taxon>
        <taxon>Liliopsida</taxon>
        <taxon>Poales</taxon>
        <taxon>Cyperaceae</taxon>
        <taxon>Cyperoideae</taxon>
        <taxon>Rhynchosporeae</taxon>
        <taxon>Rhynchospora</taxon>
    </lineage>
</organism>
<proteinExistence type="predicted"/>
<dbReference type="InterPro" id="IPR002156">
    <property type="entry name" value="RNaseH_domain"/>
</dbReference>
<dbReference type="PROSITE" id="PS50878">
    <property type="entry name" value="RT_POL"/>
    <property type="match status" value="1"/>
</dbReference>
<accession>A0AAD6F1B7</accession>
<dbReference type="InterPro" id="IPR000477">
    <property type="entry name" value="RT_dom"/>
</dbReference>
<dbReference type="Pfam" id="PF13966">
    <property type="entry name" value="zf-RVT"/>
    <property type="match status" value="1"/>
</dbReference>
<evidence type="ECO:0000259" key="1">
    <source>
        <dbReference type="PROSITE" id="PS50878"/>
    </source>
</evidence>
<dbReference type="Pfam" id="PF13456">
    <property type="entry name" value="RVT_3"/>
    <property type="match status" value="1"/>
</dbReference>
<reference evidence="3 4" key="1">
    <citation type="journal article" date="2022" name="Cell">
        <title>Repeat-based holocentromeres influence genome architecture and karyotype evolution.</title>
        <authorList>
            <person name="Hofstatter P.G."/>
            <person name="Thangavel G."/>
            <person name="Lux T."/>
            <person name="Neumann P."/>
            <person name="Vondrak T."/>
            <person name="Novak P."/>
            <person name="Zhang M."/>
            <person name="Costa L."/>
            <person name="Castellani M."/>
            <person name="Scott A."/>
            <person name="Toegelov H."/>
            <person name="Fuchs J."/>
            <person name="Mata-Sucre Y."/>
            <person name="Dias Y."/>
            <person name="Vanzela A.L.L."/>
            <person name="Huettel B."/>
            <person name="Almeida C.C.S."/>
            <person name="Simkova H."/>
            <person name="Souza G."/>
            <person name="Pedrosa-Harand A."/>
            <person name="Macas J."/>
            <person name="Mayer K.F.X."/>
            <person name="Houben A."/>
            <person name="Marques A."/>
        </authorList>
    </citation>
    <scope>NUCLEOTIDE SEQUENCE [LARGE SCALE GENOMIC DNA]</scope>
    <source>
        <strain evidence="3">RhyTen1mFocal</strain>
    </source>
</reference>
<dbReference type="GO" id="GO:0004523">
    <property type="term" value="F:RNA-DNA hybrid ribonuclease activity"/>
    <property type="evidence" value="ECO:0007669"/>
    <property type="project" value="InterPro"/>
</dbReference>
<dbReference type="Gene3D" id="3.30.420.10">
    <property type="entry name" value="Ribonuclease H-like superfamily/Ribonuclease H"/>
    <property type="match status" value="1"/>
</dbReference>
<dbReference type="PANTHER" id="PTHR33116:SF86">
    <property type="entry name" value="REVERSE TRANSCRIPTASE DOMAIN-CONTAINING PROTEIN"/>
    <property type="match status" value="1"/>
</dbReference>
<dbReference type="AlphaFoldDB" id="A0AAD6F1B7"/>
<dbReference type="InterPro" id="IPR036397">
    <property type="entry name" value="RNaseH_sf"/>
</dbReference>
<evidence type="ECO:0000313" key="3">
    <source>
        <dbReference type="EMBL" id="KAJ3708640.1"/>
    </source>
</evidence>
<dbReference type="CDD" id="cd01650">
    <property type="entry name" value="RT_nLTR_like"/>
    <property type="match status" value="1"/>
</dbReference>
<dbReference type="EMBL" id="JAMRDG010000001">
    <property type="protein sequence ID" value="KAJ3702719.1"/>
    <property type="molecule type" value="Genomic_DNA"/>
</dbReference>
<protein>
    <recommendedName>
        <fullName evidence="1">Reverse transcriptase domain-containing protein</fullName>
    </recommendedName>
</protein>
<dbReference type="Proteomes" id="UP001210211">
    <property type="component" value="Unassembled WGS sequence"/>
</dbReference>
<dbReference type="InterPro" id="IPR043502">
    <property type="entry name" value="DNA/RNA_pol_sf"/>
</dbReference>
<evidence type="ECO:0000313" key="2">
    <source>
        <dbReference type="EMBL" id="KAJ3702719.1"/>
    </source>
</evidence>
<sequence>MARLRDEVFAEIAHSPKPVVPASAHQKLVATPTFQELKRNLFEMGPDKSPGPDGMTARFLQMGWKTLGRDLLAQVRKIFEDGLIPEDWLRCRVTLIPKSAEPQTPAEFRPISVGNVLYRLVMKMIANRLKPYLRNVISQEQNAFVKGRNIVENIILVKETLHSFSKHDFKQKNFMLKADVNKAFDKLDWAFLERAMRYLNIPEKIISLLLSSYKRAKVTITINGRGDGFIRPTQGLRQGCPMSPYVFIIAMEALSRWLQEATAQGVLKGVRVAHTSPILTHAIYADDLILMGDTSTAEVDAFVNIMHKFGYVSGLHINPSKSRLWFSKNCDDLTVNRVQEAWRATRVQHDEKYLGIMIGPRGDSKKNGDLLLEKMKQKLAGWKSNMLSHAGRLILIKSVLMTMPVYYMSIELLPKRVIKEINSLLAKFFWGKTDQNRYLAYIAWKKVCKPVDMGGLGVKDLQSFGEALFLKLVWSLMADEDKPWVKVCKAKYYPNVGYWRARNVTNVSKMWKQIMGERNFFENNVMWHIGDGSKAHALSQPWFQGWVVQEEGCRHDRLLRVKDLIDEVNGQWDMQKLNRLYQPHQVQQIIQGPNKPNMDGTLEDILIWQPAKSGKYTAKEGYNAIVQMQEGINAEQNLLWEGIWKNKIILPRIKIFLWRLINKGLPMAVHMHARFPNFSPMCQRCYEENEFDMHCLFFCENSRQVWFASPLGLRVNELPLQIGEALKQIMEGLDDYGIQLFTATIWEVWKERNKAVIEHTVFKPTEVLKRVQAITTPITMDPIQTLPVQHIDEGQEVHDIYENGWQVVMDASWDTNNRAGCAYIVYDGGLLHSVGMHSELLNDPFMAEAKALQESINYMVEKIGVSNITRIQFFSDCNNLVQAVNNCDIEQLPSWRARGLVNDIIKMMEDMQLTATLHFAHRDAVQQAHVLANLARRKNMQLSGQLHWQLQQEEEIRDVIDARFFQRVQQAPP</sequence>
<dbReference type="InterPro" id="IPR026960">
    <property type="entry name" value="RVT-Znf"/>
</dbReference>
<feature type="domain" description="Reverse transcriptase" evidence="1">
    <location>
        <begin position="77"/>
        <end position="358"/>
    </location>
</feature>
<name>A0AAD6F1B7_9POAL</name>
<evidence type="ECO:0000313" key="4">
    <source>
        <dbReference type="Proteomes" id="UP001210211"/>
    </source>
</evidence>
<gene>
    <name evidence="2" type="ORF">LUZ61_006424</name>
    <name evidence="3" type="ORF">LUZ61_012345</name>
</gene>
<dbReference type="Pfam" id="PF00078">
    <property type="entry name" value="RVT_1"/>
    <property type="match status" value="1"/>
</dbReference>
<keyword evidence="4" id="KW-1185">Reference proteome</keyword>
<dbReference type="GO" id="GO:0003676">
    <property type="term" value="F:nucleic acid binding"/>
    <property type="evidence" value="ECO:0007669"/>
    <property type="project" value="InterPro"/>
</dbReference>
<dbReference type="PANTHER" id="PTHR33116">
    <property type="entry name" value="REVERSE TRANSCRIPTASE ZINC-BINDING DOMAIN-CONTAINING PROTEIN-RELATED-RELATED"/>
    <property type="match status" value="1"/>
</dbReference>
<dbReference type="EMBL" id="JAMRDG010000001">
    <property type="protein sequence ID" value="KAJ3708640.1"/>
    <property type="molecule type" value="Genomic_DNA"/>
</dbReference>
<comment type="caution">
    <text evidence="3">The sequence shown here is derived from an EMBL/GenBank/DDBJ whole genome shotgun (WGS) entry which is preliminary data.</text>
</comment>
<dbReference type="SUPFAM" id="SSF56672">
    <property type="entry name" value="DNA/RNA polymerases"/>
    <property type="match status" value="1"/>
</dbReference>